<proteinExistence type="inferred from homology"/>
<evidence type="ECO:0000256" key="3">
    <source>
        <dbReference type="RuleBase" id="RU367036"/>
    </source>
</evidence>
<dbReference type="Gene3D" id="3.10.490.10">
    <property type="entry name" value="Gamma-glutamyl cyclotransferase-like"/>
    <property type="match status" value="1"/>
</dbReference>
<evidence type="ECO:0000313" key="6">
    <source>
        <dbReference type="Proteomes" id="UP000604383"/>
    </source>
</evidence>
<dbReference type="InterPro" id="IPR009288">
    <property type="entry name" value="AIG2-like_dom"/>
</dbReference>
<evidence type="ECO:0000259" key="4">
    <source>
        <dbReference type="Pfam" id="PF06094"/>
    </source>
</evidence>
<feature type="domain" description="Gamma-glutamylcyclotransferase AIG2-like" evidence="4">
    <location>
        <begin position="3"/>
        <end position="113"/>
    </location>
</feature>
<dbReference type="InterPro" id="IPR036568">
    <property type="entry name" value="GGCT-like_sf"/>
</dbReference>
<dbReference type="CDD" id="cd06661">
    <property type="entry name" value="GGCT_like"/>
    <property type="match status" value="1"/>
</dbReference>
<reference evidence="5" key="1">
    <citation type="journal article" date="2019" name="Nat. Med.">
        <title>A library of human gut bacterial isolates paired with longitudinal multiomics data enables mechanistic microbiome research.</title>
        <authorList>
            <person name="Poyet M."/>
            <person name="Groussin M."/>
            <person name="Gibbons S.M."/>
            <person name="Avila-Pacheco J."/>
            <person name="Jiang X."/>
            <person name="Kearney S.M."/>
            <person name="Perrotta A.R."/>
            <person name="Berdy B."/>
            <person name="Zhao S."/>
            <person name="Lieberman T.D."/>
            <person name="Swanson P.K."/>
            <person name="Smith M."/>
            <person name="Roesemann S."/>
            <person name="Alexander J.E."/>
            <person name="Rich S.A."/>
            <person name="Livny J."/>
            <person name="Vlamakis H."/>
            <person name="Clish C."/>
            <person name="Bullock K."/>
            <person name="Deik A."/>
            <person name="Scott J."/>
            <person name="Pierce K.A."/>
            <person name="Xavier R.J."/>
            <person name="Alm E.J."/>
        </authorList>
    </citation>
    <scope>NUCLEOTIDE SEQUENCE</scope>
    <source>
        <strain evidence="5">BIOML-A12</strain>
    </source>
</reference>
<name>A0AB36B9W7_CLOIN</name>
<dbReference type="PANTHER" id="PTHR12510:SF4">
    <property type="entry name" value="GAMMA-GLUTAMYLAMINECYCLOTRANSFERASE"/>
    <property type="match status" value="1"/>
</dbReference>
<dbReference type="InterPro" id="IPR039126">
    <property type="entry name" value="GGACT"/>
</dbReference>
<evidence type="ECO:0000313" key="5">
    <source>
        <dbReference type="EMBL" id="MZH57501.1"/>
    </source>
</evidence>
<dbReference type="PANTHER" id="PTHR12510">
    <property type="entry name" value="TROPONIN C-AKIN-1 PROTEIN"/>
    <property type="match status" value="1"/>
</dbReference>
<dbReference type="InterPro" id="IPR013024">
    <property type="entry name" value="GGCT-like"/>
</dbReference>
<organism evidence="5 6">
    <name type="scientific">Clostridium innocuum</name>
    <dbReference type="NCBI Taxonomy" id="1522"/>
    <lineage>
        <taxon>Bacteria</taxon>
        <taxon>Bacillati</taxon>
        <taxon>Bacillota</taxon>
        <taxon>Clostridia</taxon>
        <taxon>Eubacteriales</taxon>
        <taxon>Clostridiaceae</taxon>
        <taxon>Clostridium</taxon>
    </lineage>
</organism>
<dbReference type="RefSeq" id="WP_009270649.1">
    <property type="nucleotide sequence ID" value="NZ_BAABYY010000001.1"/>
</dbReference>
<dbReference type="Pfam" id="PF06094">
    <property type="entry name" value="GGACT"/>
    <property type="match status" value="1"/>
</dbReference>
<sequence length="136" mass="15702">MKLFVYGSLRMGLYNYELYLKGKSQFLGYGYVIGELYSLKERSYPALLPGNSRILGEIYEVDEAAARAVDALEEYVPGSSENEYEKINTQILDEQGRQLDILPVYWYHVEKPGNRELLDEIIQEHDFTAYCKAKAN</sequence>
<dbReference type="Proteomes" id="UP000604383">
    <property type="component" value="Unassembled WGS sequence"/>
</dbReference>
<dbReference type="GO" id="GO:0061929">
    <property type="term" value="F:gamma-glutamylaminecyclotransferase activity"/>
    <property type="evidence" value="ECO:0007669"/>
    <property type="project" value="InterPro"/>
</dbReference>
<comment type="caution">
    <text evidence="5">The sequence shown here is derived from an EMBL/GenBank/DDBJ whole genome shotgun (WGS) entry which is preliminary data.</text>
</comment>
<feature type="active site" description="Proton acceptor" evidence="2">
    <location>
        <position position="73"/>
    </location>
</feature>
<evidence type="ECO:0000256" key="2">
    <source>
        <dbReference type="PIRSR" id="PIRSR639126-1"/>
    </source>
</evidence>
<dbReference type="AlphaFoldDB" id="A0AB36B9W7"/>
<evidence type="ECO:0000256" key="1">
    <source>
        <dbReference type="ARBA" id="ARBA00008861"/>
    </source>
</evidence>
<accession>A0AB36B9W7</accession>
<dbReference type="SUPFAM" id="SSF110857">
    <property type="entry name" value="Gamma-glutamyl cyclotransferase-like"/>
    <property type="match status" value="1"/>
</dbReference>
<protein>
    <recommendedName>
        <fullName evidence="3">Gamma-glutamylcyclotransferase family protein</fullName>
    </recommendedName>
</protein>
<dbReference type="EMBL" id="WWTN01000037">
    <property type="protein sequence ID" value="MZH57501.1"/>
    <property type="molecule type" value="Genomic_DNA"/>
</dbReference>
<gene>
    <name evidence="5" type="ORF">GT664_17530</name>
</gene>
<comment type="similarity">
    <text evidence="1 3">Belongs to the gamma-glutamylcyclotransferase family.</text>
</comment>
<dbReference type="GO" id="GO:0005829">
    <property type="term" value="C:cytosol"/>
    <property type="evidence" value="ECO:0007669"/>
    <property type="project" value="TreeGrafter"/>
</dbReference>